<evidence type="ECO:0000256" key="12">
    <source>
        <dbReference type="RuleBase" id="RU361133"/>
    </source>
</evidence>
<dbReference type="FunFam" id="3.20.20.190:FF:000026">
    <property type="entry name" value="Phosphoinositide phospholipase C"/>
    <property type="match status" value="1"/>
</dbReference>
<dbReference type="InParanoid" id="A7SDH9"/>
<name>A7SDH9_NEMVE</name>
<gene>
    <name evidence="16" type="ORF">NEMVEDRAFT_v1g114299</name>
</gene>
<evidence type="ECO:0000256" key="2">
    <source>
        <dbReference type="ARBA" id="ARBA00012368"/>
    </source>
</evidence>
<dbReference type="GO" id="GO:0016042">
    <property type="term" value="P:lipid catabolic process"/>
    <property type="evidence" value="ECO:0007669"/>
    <property type="project" value="UniProtKB-KW"/>
</dbReference>
<evidence type="ECO:0000256" key="9">
    <source>
        <dbReference type="PIRSR" id="PIRSR628391-1"/>
    </source>
</evidence>
<dbReference type="Pfam" id="PF09279">
    <property type="entry name" value="EF-hand_like"/>
    <property type="match status" value="1"/>
</dbReference>
<keyword evidence="7" id="KW-0807">Transducer</keyword>
<dbReference type="Pfam" id="PF00388">
    <property type="entry name" value="PI-PLC-X"/>
    <property type="match status" value="1"/>
</dbReference>
<dbReference type="PROSITE" id="PS50222">
    <property type="entry name" value="EF_HAND_2"/>
    <property type="match status" value="1"/>
</dbReference>
<evidence type="ECO:0000259" key="15">
    <source>
        <dbReference type="PROSITE" id="PS50222"/>
    </source>
</evidence>
<sequence>ETLGDLAKKYSLDTCISVKFGADRSLDLVAKSVETANLWLVGLQTLINNQSKCTWLIDAFEKFDKNKDGELGLSEVTKLLNALNVNITPKTIKKRFRVSEQAGAEAALNKEEFAEFFKAIATRDEIVEIMNKFTSGKAHMNVEDLQKFLYKQGVKEVSKQYCDIIISTYEPTEEGQRDKQLGIDGLTNYLLSKEGDIFDTAHDKVYQDMRQPLSHYFIASSHNTYLMEDQLKGPSSVDAYINAFNKGCRCVELDCWDGDNGDPIVYHGHTLTSKIKFKDIIQAVAEHAFKVSDYPVILSLENHCNIENQRKIAEHLENILGDKLFKDPVDTALTSLPSPESLKGKVLIKGKKLKPEQEMAAVGEDDGTVSDEDEAADIEQEDLAAAREGEESKEKKVKLAKELSRCVNYISSVGFKNFEHSKENAKFYQMSSFVESKVATLAQNKAAGFVEYNTRQLSRTYPAGSRVDSSNYNPQVAWNVGCQIVALNYQTDGEYMHLNQGRFRENKRAGYVLKPAYMRNPDIKFNPNNPKSCPGVKKKLLIIQVISGQQLPKPQGSSSKGEVIDPYVEVKIYGVNSDSADFKTKVIKDNGFNPVWNEEIKKLLYVPELAMLRFCVYDEDVGKDDFIGQFSLPITSLRTGYRHIHLLDIKGEPLPHASLFVHVML</sequence>
<feature type="domain" description="EF-hand" evidence="15">
    <location>
        <begin position="51"/>
        <end position="86"/>
    </location>
</feature>
<dbReference type="HOGENOM" id="CLU_002738_0_2_1"/>
<feature type="binding site" evidence="10">
    <location>
        <position position="349"/>
    </location>
    <ligand>
        <name>substrate</name>
    </ligand>
</feature>
<dbReference type="FunFam" id="1.10.238.10:FF:000005">
    <property type="entry name" value="Phosphoinositide phospholipase C"/>
    <property type="match status" value="1"/>
</dbReference>
<dbReference type="InterPro" id="IPR002048">
    <property type="entry name" value="EF_hand_dom"/>
</dbReference>
<dbReference type="GO" id="GO:0035556">
    <property type="term" value="P:intracellular signal transduction"/>
    <property type="evidence" value="ECO:0007669"/>
    <property type="project" value="InterPro"/>
</dbReference>
<evidence type="ECO:0000256" key="4">
    <source>
        <dbReference type="ARBA" id="ARBA00022837"/>
    </source>
</evidence>
<keyword evidence="17" id="KW-1185">Reference proteome</keyword>
<evidence type="ECO:0000256" key="3">
    <source>
        <dbReference type="ARBA" id="ARBA00022490"/>
    </source>
</evidence>
<dbReference type="PROSITE" id="PS50007">
    <property type="entry name" value="PIPLC_X_DOMAIN"/>
    <property type="match status" value="1"/>
</dbReference>
<feature type="domain" description="C2" evidence="13">
    <location>
        <begin position="519"/>
        <end position="648"/>
    </location>
</feature>
<feature type="active site" evidence="9">
    <location>
        <position position="267"/>
    </location>
</feature>
<keyword evidence="11" id="KW-0479">Metal-binding</keyword>
<accession>A7SDH9</accession>
<evidence type="ECO:0000256" key="6">
    <source>
        <dbReference type="ARBA" id="ARBA00023098"/>
    </source>
</evidence>
<feature type="non-terminal residue" evidence="16">
    <location>
        <position position="665"/>
    </location>
</feature>
<feature type="binding site" evidence="10">
    <location>
        <position position="459"/>
    </location>
    <ligand>
        <name>substrate</name>
    </ligand>
</feature>
<dbReference type="PROSITE" id="PS50004">
    <property type="entry name" value="C2"/>
    <property type="match status" value="1"/>
</dbReference>
<feature type="binding site" evidence="11">
    <location>
        <position position="301"/>
    </location>
    <ligand>
        <name>Ca(2+)</name>
        <dbReference type="ChEBI" id="CHEBI:29108"/>
        <label>3</label>
        <note>catalytic</note>
    </ligand>
</feature>
<dbReference type="Gene3D" id="2.60.40.150">
    <property type="entry name" value="C2 domain"/>
    <property type="match status" value="1"/>
</dbReference>
<feature type="non-terminal residue" evidence="16">
    <location>
        <position position="1"/>
    </location>
</feature>
<dbReference type="InterPro" id="IPR001192">
    <property type="entry name" value="PI-PLC_fam"/>
</dbReference>
<dbReference type="InterPro" id="IPR018247">
    <property type="entry name" value="EF_Hand_1_Ca_BS"/>
</dbReference>
<feature type="binding site" evidence="10">
    <location>
        <position position="432"/>
    </location>
    <ligand>
        <name>substrate</name>
    </ligand>
</feature>
<dbReference type="AlphaFoldDB" id="A7SDH9"/>
<feature type="binding site" evidence="11">
    <location>
        <position position="254"/>
    </location>
    <ligand>
        <name>Ca(2+)</name>
        <dbReference type="ChEBI" id="CHEBI:29108"/>
        <label>3</label>
        <note>catalytic</note>
    </ligand>
</feature>
<comment type="cofactor">
    <cofactor evidence="11">
        <name>Ca(2+)</name>
        <dbReference type="ChEBI" id="CHEBI:29108"/>
    </cofactor>
    <text evidence="11">Binds 3 Ca(2+) ions per subunit. Two of the Ca(2+) ions are bound to the C2 domain.</text>
</comment>
<keyword evidence="3" id="KW-0963">Cytoplasm</keyword>
<dbReference type="GO" id="GO:0005737">
    <property type="term" value="C:cytoplasm"/>
    <property type="evidence" value="ECO:0007669"/>
    <property type="project" value="UniProtKB-SubCell"/>
</dbReference>
<reference evidence="16 17" key="1">
    <citation type="journal article" date="2007" name="Science">
        <title>Sea anemone genome reveals ancestral eumetazoan gene repertoire and genomic organization.</title>
        <authorList>
            <person name="Putnam N.H."/>
            <person name="Srivastava M."/>
            <person name="Hellsten U."/>
            <person name="Dirks B."/>
            <person name="Chapman J."/>
            <person name="Salamov A."/>
            <person name="Terry A."/>
            <person name="Shapiro H."/>
            <person name="Lindquist E."/>
            <person name="Kapitonov V.V."/>
            <person name="Jurka J."/>
            <person name="Genikhovich G."/>
            <person name="Grigoriev I.V."/>
            <person name="Lucas S.M."/>
            <person name="Steele R.E."/>
            <person name="Finnerty J.R."/>
            <person name="Technau U."/>
            <person name="Martindale M.Q."/>
            <person name="Rokhsar D.S."/>
        </authorList>
    </citation>
    <scope>NUCLEOTIDE SEQUENCE [LARGE SCALE GENOMIC DNA]</scope>
    <source>
        <strain evidence="17">CH2 X CH6</strain>
    </source>
</reference>
<dbReference type="CDD" id="cd08593">
    <property type="entry name" value="PI-PLCc_delta"/>
    <property type="match status" value="1"/>
</dbReference>
<dbReference type="EMBL" id="DS469630">
    <property type="protein sequence ID" value="EDO38229.1"/>
    <property type="molecule type" value="Genomic_DNA"/>
</dbReference>
<protein>
    <recommendedName>
        <fullName evidence="2 12">Phosphoinositide phospholipase C</fullName>
        <ecNumber evidence="2 12">3.1.4.11</ecNumber>
    </recommendedName>
</protein>
<evidence type="ECO:0000313" key="17">
    <source>
        <dbReference type="Proteomes" id="UP000001593"/>
    </source>
</evidence>
<dbReference type="Gene3D" id="2.30.29.30">
    <property type="entry name" value="Pleckstrin-homology domain (PH domain)/Phosphotyrosine-binding domain (PTB)"/>
    <property type="match status" value="1"/>
</dbReference>
<comment type="subcellular location">
    <subcellularLocation>
        <location evidence="1">Cytoplasm</location>
    </subcellularLocation>
</comment>
<dbReference type="SUPFAM" id="SSF51695">
    <property type="entry name" value="PLC-like phosphodiesterases"/>
    <property type="match status" value="1"/>
</dbReference>
<evidence type="ECO:0000259" key="14">
    <source>
        <dbReference type="PROSITE" id="PS50008"/>
    </source>
</evidence>
<dbReference type="STRING" id="45351.A7SDH9"/>
<comment type="catalytic activity">
    <reaction evidence="8">
        <text>a 1,2-diacyl-sn-glycero-3-phospho-(1D-myo-inositol-4,5-bisphosphate) + H2O = 1D-myo-inositol 1,4,5-trisphosphate + a 1,2-diacyl-sn-glycerol + H(+)</text>
        <dbReference type="Rhea" id="RHEA:33179"/>
        <dbReference type="ChEBI" id="CHEBI:15377"/>
        <dbReference type="ChEBI" id="CHEBI:15378"/>
        <dbReference type="ChEBI" id="CHEBI:17815"/>
        <dbReference type="ChEBI" id="CHEBI:58456"/>
        <dbReference type="ChEBI" id="CHEBI:203600"/>
        <dbReference type="EC" id="3.1.4.11"/>
    </reaction>
    <physiologicalReaction direction="left-to-right" evidence="8">
        <dbReference type="Rhea" id="RHEA:33180"/>
    </physiologicalReaction>
</comment>
<evidence type="ECO:0000256" key="1">
    <source>
        <dbReference type="ARBA" id="ARBA00004496"/>
    </source>
</evidence>
<feature type="binding site" evidence="11">
    <location>
        <position position="618"/>
    </location>
    <ligand>
        <name>Ca(2+)</name>
        <dbReference type="ChEBI" id="CHEBI:29108"/>
        <label>5</label>
    </ligand>
</feature>
<proteinExistence type="predicted"/>
<keyword evidence="5 12" id="KW-0442">Lipid degradation</keyword>
<dbReference type="SMART" id="SM00239">
    <property type="entry name" value="C2"/>
    <property type="match status" value="1"/>
</dbReference>
<feature type="binding site" evidence="11">
    <location>
        <position position="565"/>
    </location>
    <ligand>
        <name>Ca(2+)</name>
        <dbReference type="ChEBI" id="CHEBI:29108"/>
        <label>4</label>
    </ligand>
</feature>
<dbReference type="PANTHER" id="PTHR10336">
    <property type="entry name" value="PHOSPHOINOSITIDE-SPECIFIC PHOSPHOLIPASE C FAMILY PROTEIN"/>
    <property type="match status" value="1"/>
</dbReference>
<evidence type="ECO:0000256" key="5">
    <source>
        <dbReference type="ARBA" id="ARBA00022963"/>
    </source>
</evidence>
<dbReference type="PANTHER" id="PTHR10336:SF209">
    <property type="entry name" value="PHOSPHOINOSITIDE PHOSPHOLIPASE C"/>
    <property type="match status" value="1"/>
</dbReference>
<dbReference type="InterPro" id="IPR015359">
    <property type="entry name" value="PLC_EF-hand-like"/>
</dbReference>
<dbReference type="GO" id="GO:0005509">
    <property type="term" value="F:calcium ion binding"/>
    <property type="evidence" value="ECO:0007669"/>
    <property type="project" value="InterPro"/>
</dbReference>
<dbReference type="InterPro" id="IPR017946">
    <property type="entry name" value="PLC-like_Pdiesterase_TIM-brl"/>
</dbReference>
<dbReference type="PROSITE" id="PS50008">
    <property type="entry name" value="PIPLC_Y_DOMAIN"/>
    <property type="match status" value="1"/>
</dbReference>
<dbReference type="CDD" id="cd00275">
    <property type="entry name" value="C2_PLC_like"/>
    <property type="match status" value="1"/>
</dbReference>
<dbReference type="InterPro" id="IPR011992">
    <property type="entry name" value="EF-hand-dom_pair"/>
</dbReference>
<dbReference type="PROSITE" id="PS00018">
    <property type="entry name" value="EF_HAND_1"/>
    <property type="match status" value="1"/>
</dbReference>
<keyword evidence="12" id="KW-0378">Hydrolase</keyword>
<evidence type="ECO:0000259" key="13">
    <source>
        <dbReference type="PROSITE" id="PS50004"/>
    </source>
</evidence>
<dbReference type="GO" id="GO:0005886">
    <property type="term" value="C:plasma membrane"/>
    <property type="evidence" value="ECO:0000318"/>
    <property type="project" value="GO_Central"/>
</dbReference>
<keyword evidence="4 11" id="KW-0106">Calcium</keyword>
<dbReference type="PhylomeDB" id="A7SDH9"/>
<dbReference type="InterPro" id="IPR035892">
    <property type="entry name" value="C2_domain_sf"/>
</dbReference>
<dbReference type="PRINTS" id="PR00390">
    <property type="entry name" value="PHPHLIPASEC"/>
</dbReference>
<organism evidence="16 17">
    <name type="scientific">Nematostella vectensis</name>
    <name type="common">Starlet sea anemone</name>
    <dbReference type="NCBI Taxonomy" id="45351"/>
    <lineage>
        <taxon>Eukaryota</taxon>
        <taxon>Metazoa</taxon>
        <taxon>Cnidaria</taxon>
        <taxon>Anthozoa</taxon>
        <taxon>Hexacorallia</taxon>
        <taxon>Actiniaria</taxon>
        <taxon>Edwardsiidae</taxon>
        <taxon>Nematostella</taxon>
    </lineage>
</organism>
<keyword evidence="6 12" id="KW-0443">Lipid metabolism</keyword>
<dbReference type="Pfam" id="PF00387">
    <property type="entry name" value="PI-PLC-Y"/>
    <property type="match status" value="1"/>
</dbReference>
<evidence type="ECO:0000256" key="8">
    <source>
        <dbReference type="ARBA" id="ARBA00023674"/>
    </source>
</evidence>
<dbReference type="OMA" id="FSCVRVY"/>
<evidence type="ECO:0000256" key="7">
    <source>
        <dbReference type="ARBA" id="ARBA00023224"/>
    </source>
</evidence>
<evidence type="ECO:0000313" key="16">
    <source>
        <dbReference type="EMBL" id="EDO38229.1"/>
    </source>
</evidence>
<dbReference type="Pfam" id="PF00168">
    <property type="entry name" value="C2"/>
    <property type="match status" value="1"/>
</dbReference>
<feature type="binding site" evidence="11">
    <location>
        <position position="252"/>
    </location>
    <ligand>
        <name>Ca(2+)</name>
        <dbReference type="ChEBI" id="CHEBI:29108"/>
        <label>3</label>
        <note>catalytic</note>
    </ligand>
</feature>
<dbReference type="InterPro" id="IPR011993">
    <property type="entry name" value="PH-like_dom_sf"/>
</dbReference>
<feature type="binding site" evidence="10">
    <location>
        <position position="351"/>
    </location>
    <ligand>
        <name>substrate</name>
    </ligand>
</feature>
<dbReference type="EC" id="3.1.4.11" evidence="2 12"/>
<dbReference type="InterPro" id="IPR028391">
    <property type="entry name" value="PLC-delta1_cat"/>
</dbReference>
<feature type="binding site" evidence="11">
    <location>
        <position position="223"/>
    </location>
    <ligand>
        <name>Ca(2+)</name>
        <dbReference type="ChEBI" id="CHEBI:29108"/>
        <label>3</label>
        <note>catalytic</note>
    </ligand>
</feature>
<dbReference type="Proteomes" id="UP000001593">
    <property type="component" value="Unassembled WGS sequence"/>
</dbReference>
<dbReference type="SMART" id="SM00149">
    <property type="entry name" value="PLCYc"/>
    <property type="match status" value="1"/>
</dbReference>
<dbReference type="InterPro" id="IPR001711">
    <property type="entry name" value="PLipase_C_Pinositol-sp_Y"/>
</dbReference>
<dbReference type="InterPro" id="IPR000909">
    <property type="entry name" value="PLipase_C_PInositol-sp_X_dom"/>
</dbReference>
<dbReference type="GO" id="GO:0004435">
    <property type="term" value="F:phosphatidylinositol-4,5-bisphosphate phospholipase C activity"/>
    <property type="evidence" value="ECO:0000318"/>
    <property type="project" value="GO_Central"/>
</dbReference>
<dbReference type="InterPro" id="IPR000008">
    <property type="entry name" value="C2_dom"/>
</dbReference>
<dbReference type="SMART" id="SM00148">
    <property type="entry name" value="PLCXc"/>
    <property type="match status" value="1"/>
</dbReference>
<evidence type="ECO:0000256" key="10">
    <source>
        <dbReference type="PIRSR" id="PIRSR628391-2"/>
    </source>
</evidence>
<feature type="domain" description="PI-PLC Y-box" evidence="14">
    <location>
        <begin position="403"/>
        <end position="519"/>
    </location>
</feature>
<dbReference type="eggNOG" id="KOG0169">
    <property type="taxonomic scope" value="Eukaryota"/>
</dbReference>
<dbReference type="SUPFAM" id="SSF47473">
    <property type="entry name" value="EF-hand"/>
    <property type="match status" value="1"/>
</dbReference>
<dbReference type="SUPFAM" id="SSF49562">
    <property type="entry name" value="C2 domain (Calcium/lipid-binding domain, CaLB)"/>
    <property type="match status" value="1"/>
</dbReference>
<evidence type="ECO:0000256" key="11">
    <source>
        <dbReference type="PIRSR" id="PIRSR628391-3"/>
    </source>
</evidence>
<feature type="binding site" evidence="11">
    <location>
        <position position="620"/>
    </location>
    <ligand>
        <name>Ca(2+)</name>
        <dbReference type="ChEBI" id="CHEBI:29108"/>
        <label>5</label>
    </ligand>
</feature>
<dbReference type="Gene3D" id="1.10.238.10">
    <property type="entry name" value="EF-hand"/>
    <property type="match status" value="2"/>
</dbReference>
<dbReference type="Gene3D" id="3.20.20.190">
    <property type="entry name" value="Phosphatidylinositol (PI) phosphodiesterase"/>
    <property type="match status" value="1"/>
</dbReference>
<feature type="active site" evidence="9">
    <location>
        <position position="222"/>
    </location>
</feature>